<dbReference type="Gene3D" id="1.25.40.10">
    <property type="entry name" value="Tetratricopeptide repeat domain"/>
    <property type="match status" value="1"/>
</dbReference>
<feature type="modified residue" description="4-aspartylphosphate" evidence="6">
    <location>
        <position position="53"/>
    </location>
</feature>
<dbReference type="InterPro" id="IPR001789">
    <property type="entry name" value="Sig_transdc_resp-reg_receiver"/>
</dbReference>
<dbReference type="InterPro" id="IPR011990">
    <property type="entry name" value="TPR-like_helical_dom_sf"/>
</dbReference>
<proteinExistence type="predicted"/>
<evidence type="ECO:0000256" key="4">
    <source>
        <dbReference type="ARBA" id="ARBA00023125"/>
    </source>
</evidence>
<evidence type="ECO:0000256" key="6">
    <source>
        <dbReference type="PROSITE-ProRule" id="PRU00169"/>
    </source>
</evidence>
<dbReference type="GO" id="GO:0005737">
    <property type="term" value="C:cytoplasm"/>
    <property type="evidence" value="ECO:0007669"/>
    <property type="project" value="UniProtKB-SubCell"/>
</dbReference>
<dbReference type="SUPFAM" id="SSF48452">
    <property type="entry name" value="TPR-like"/>
    <property type="match status" value="1"/>
</dbReference>
<evidence type="ECO:0000256" key="2">
    <source>
        <dbReference type="ARBA" id="ARBA00023012"/>
    </source>
</evidence>
<dbReference type="EMBL" id="LGTO01000004">
    <property type="protein sequence ID" value="KNE22062.1"/>
    <property type="molecule type" value="Genomic_DNA"/>
</dbReference>
<dbReference type="SUPFAM" id="SSF52172">
    <property type="entry name" value="CheY-like"/>
    <property type="match status" value="1"/>
</dbReference>
<dbReference type="GeneID" id="66869814"/>
<dbReference type="PANTHER" id="PTHR35807:SF2">
    <property type="entry name" value="TRANSCRIPTIONAL ACTIVATOR DOMAIN"/>
    <property type="match status" value="1"/>
</dbReference>
<dbReference type="InterPro" id="IPR005158">
    <property type="entry name" value="BTAD"/>
</dbReference>
<dbReference type="SUPFAM" id="SSF46894">
    <property type="entry name" value="C-terminal effector domain of the bipartite response regulators"/>
    <property type="match status" value="1"/>
</dbReference>
<keyword evidence="4" id="KW-0238">DNA-binding</keyword>
<gene>
    <name evidence="7" type="ORF">AFK71_04485</name>
</gene>
<dbReference type="GO" id="GO:0000160">
    <property type="term" value="P:phosphorelay signal transduction system"/>
    <property type="evidence" value="ECO:0007669"/>
    <property type="project" value="UniProtKB-KW"/>
</dbReference>
<dbReference type="SMART" id="SM01043">
    <property type="entry name" value="BTAD"/>
    <property type="match status" value="1"/>
</dbReference>
<dbReference type="Gene3D" id="3.40.50.2300">
    <property type="match status" value="1"/>
</dbReference>
<dbReference type="PATRIC" id="fig|1473.5.peg.3861"/>
<accession>A0A0L0QU84</accession>
<dbReference type="PANTHER" id="PTHR35807">
    <property type="entry name" value="TRANSCRIPTIONAL REGULATOR REDD-RELATED"/>
    <property type="match status" value="1"/>
</dbReference>
<dbReference type="AlphaFoldDB" id="A0A0L0QU84"/>
<dbReference type="InterPro" id="IPR036388">
    <property type="entry name" value="WH-like_DNA-bd_sf"/>
</dbReference>
<keyword evidence="3" id="KW-0805">Transcription regulation</keyword>
<dbReference type="InterPro" id="IPR016032">
    <property type="entry name" value="Sig_transdc_resp-reg_C-effctor"/>
</dbReference>
<name>A0A0L0QU84_VIRPA</name>
<organism evidence="7 8">
    <name type="scientific">Virgibacillus pantothenticus</name>
    <dbReference type="NCBI Taxonomy" id="1473"/>
    <lineage>
        <taxon>Bacteria</taxon>
        <taxon>Bacillati</taxon>
        <taxon>Bacillota</taxon>
        <taxon>Bacilli</taxon>
        <taxon>Bacillales</taxon>
        <taxon>Bacillaceae</taxon>
        <taxon>Virgibacillus</taxon>
    </lineage>
</organism>
<dbReference type="SMART" id="SM00448">
    <property type="entry name" value="REC"/>
    <property type="match status" value="1"/>
</dbReference>
<keyword evidence="6" id="KW-0597">Phosphoprotein</keyword>
<evidence type="ECO:0000313" key="8">
    <source>
        <dbReference type="Proteomes" id="UP000036780"/>
    </source>
</evidence>
<dbReference type="InterPro" id="IPR051677">
    <property type="entry name" value="AfsR-DnrI-RedD_regulator"/>
</dbReference>
<comment type="subcellular location">
    <subcellularLocation>
        <location evidence="1">Cytoplasm</location>
    </subcellularLocation>
</comment>
<dbReference type="OrthoDB" id="3190595at2"/>
<dbReference type="RefSeq" id="WP_050350346.1">
    <property type="nucleotide sequence ID" value="NZ_BOSN01000005.1"/>
</dbReference>
<dbReference type="PROSITE" id="PS50110">
    <property type="entry name" value="RESPONSE_REGULATORY"/>
    <property type="match status" value="1"/>
</dbReference>
<evidence type="ECO:0000256" key="5">
    <source>
        <dbReference type="ARBA" id="ARBA00023163"/>
    </source>
</evidence>
<protein>
    <submittedName>
        <fullName evidence="7">Uncharacterized protein</fullName>
    </submittedName>
</protein>
<dbReference type="Pfam" id="PF00072">
    <property type="entry name" value="Response_reg"/>
    <property type="match status" value="1"/>
</dbReference>
<keyword evidence="2" id="KW-0902">Two-component regulatory system</keyword>
<sequence>MKAILVDDEQMALDFLEHLLREHNDIEIVDKLTNPLSVKENVKQTNPDVVFLDINMPQVNGLELAEQILEMNPNIQIVFVTAYDDYALSAFEINALDYLLKPIQKERLKKTMKRLAQNSSPVTEHSSRKQDRLLLSVCGSFSIKKENGETELVSWRTSKVRELFHYLLHNKERLVRKSLLIELIWSGLDPEKAYAQLYTAIYHVRKALKHYPDYFKLENMTEGYILSTQNVDIDMELWQQKLEEAPPITQQTIKQYLEAMEYYTAPYFDDYDYWWAENDKIRLERLWYRTAMQIAKVYYSVSSYDKAKEWYKRINERYPEQEEVHFSLMKLYSFINETEKVDEQYLSLKNILQTELATTPNPEITSWYKQWKKYHM</sequence>
<dbReference type="Pfam" id="PF03704">
    <property type="entry name" value="BTAD"/>
    <property type="match status" value="1"/>
</dbReference>
<dbReference type="GO" id="GO:0003677">
    <property type="term" value="F:DNA binding"/>
    <property type="evidence" value="ECO:0007669"/>
    <property type="project" value="UniProtKB-KW"/>
</dbReference>
<dbReference type="GO" id="GO:0006355">
    <property type="term" value="P:regulation of DNA-templated transcription"/>
    <property type="evidence" value="ECO:0007669"/>
    <property type="project" value="InterPro"/>
</dbReference>
<dbReference type="Proteomes" id="UP000036780">
    <property type="component" value="Unassembled WGS sequence"/>
</dbReference>
<reference evidence="8" key="1">
    <citation type="submission" date="2015-07" db="EMBL/GenBank/DDBJ databases">
        <title>Fjat-10053 dsm26.</title>
        <authorList>
            <person name="Liu B."/>
            <person name="Wang J."/>
            <person name="Zhu Y."/>
            <person name="Liu G."/>
            <person name="Chen Q."/>
            <person name="Chen Z."/>
            <person name="Lan J."/>
            <person name="Che J."/>
            <person name="Ge C."/>
            <person name="Shi H."/>
            <person name="Pan Z."/>
            <person name="Liu X."/>
        </authorList>
    </citation>
    <scope>NUCLEOTIDE SEQUENCE [LARGE SCALE GENOMIC DNA]</scope>
    <source>
        <strain evidence="8">DSM 26</strain>
    </source>
</reference>
<evidence type="ECO:0000313" key="7">
    <source>
        <dbReference type="EMBL" id="KNE22062.1"/>
    </source>
</evidence>
<dbReference type="InterPro" id="IPR011006">
    <property type="entry name" value="CheY-like_superfamily"/>
</dbReference>
<keyword evidence="8" id="KW-1185">Reference proteome</keyword>
<evidence type="ECO:0000256" key="1">
    <source>
        <dbReference type="ARBA" id="ARBA00004496"/>
    </source>
</evidence>
<evidence type="ECO:0000256" key="3">
    <source>
        <dbReference type="ARBA" id="ARBA00023015"/>
    </source>
</evidence>
<dbReference type="Gene3D" id="1.10.10.10">
    <property type="entry name" value="Winged helix-like DNA-binding domain superfamily/Winged helix DNA-binding domain"/>
    <property type="match status" value="1"/>
</dbReference>
<comment type="caution">
    <text evidence="7">The sequence shown here is derived from an EMBL/GenBank/DDBJ whole genome shotgun (WGS) entry which is preliminary data.</text>
</comment>
<keyword evidence="5" id="KW-0804">Transcription</keyword>